<dbReference type="SUPFAM" id="SSF50952">
    <property type="entry name" value="Soluble quinoprotein glucose dehydrogenase"/>
    <property type="match status" value="1"/>
</dbReference>
<sequence>MFLGPTALGTETRPTDDTADKFEVPEGFEVTLAANDEIAHDIFSMTLDDLGRPVVSGPGYIKTLIDKDRDGRFESGVVWAALPKQGAQGLWREGNELYWVGDGGLWKSVDANGDLMGDGQPMRVLNLPTGGEHDAHAIRRGPDGYWYLTAGNFAKGIAALANDQAAPVQKPRAGTIWRISPDFKTRGVWCHGLRNIYDFDFLPNGLIATYDSDDERDMTLPWYRPTRVMLLTPGSDAGWVGDAWKDPDHRVTMPKVLANLGRGSPTGVAVYRHRAFPAKYAGAILALDWTFGRILAVYPEQYSPKADESEQREWRLGAETFLQAQGSAGFAPTDICIEPDGSLLVCVGGRGTRGAVYRVKYVGQDAMASPTLFAADPSSASPSQEAAPAPTPLSKEYVDALTQIVYAPCPLESWSTVQWRRQLKVLGPGTLASVAIDGLSSPDGQHRLEPAARVGAIQRLVQENVVLATTSIEPLLQSSIPEVQAESWRAIEYGRVAGKPQDLQRWKSLCFTDLPALDSSVDRWNILLKDAVARARTECAGMLRWPVPNLQPQDSSAESPYSLLRQLALWASSRDANAKTSLASIGGALLYGNPPPKVDGKTLDWLASEIAANRIGKTSQELLEIMASIQAALGDTRHLALAQQNTANPTIFDGYVARYVDQLPVKVRDSWSRWLMFIAKESKSRNAIEVSDEAVRTLAMIRPTSPEVIDFGLAMIDEKSHPTQDISVLCALAQCEAKRTAQHSQQTAKALLSIPEKVRLRALTTDNHWIPRISQLVTKLMAVDAGLALAIVRDHSYGKSEHMLFTDSLPSNLQAESQKRFREQLVNLPAKQWSPSVLKYASKQALDREFLNAIRESAKEPAMRSSCVDILARTPTQDDYAIFCEALSSNDRSAWKGAWEGLARLPLLEPKKEILAYMILLARTNGTVTEFNWASFQDRNRKAIAALKMSPPTQNTIAAWREWAKNLYTAQELEPVQSMAASSSQWLEIVRQASQKKGDSARGRLLFAQTKCSQCHGGGSSLGPDLAGISKRFSRDDLFRAIYEPSRDISDRYRALKVLKDTGEIYVGLAVHQSADGLTLQLADGTLERIQEDEIEKKSYASESIMPAGLLDSLNADQIADLYSFLQGL</sequence>
<dbReference type="SUPFAM" id="SSF46626">
    <property type="entry name" value="Cytochrome c"/>
    <property type="match status" value="1"/>
</dbReference>
<proteinExistence type="predicted"/>
<evidence type="ECO:0000256" key="4">
    <source>
        <dbReference type="PROSITE-ProRule" id="PRU00433"/>
    </source>
</evidence>
<dbReference type="EMBL" id="JX649870">
    <property type="protein sequence ID" value="AGC71383.1"/>
    <property type="molecule type" value="Genomic_DNA"/>
</dbReference>
<dbReference type="PANTHER" id="PTHR33546">
    <property type="entry name" value="LARGE, MULTIFUNCTIONAL SECRETED PROTEIN-RELATED"/>
    <property type="match status" value="1"/>
</dbReference>
<evidence type="ECO:0000313" key="6">
    <source>
        <dbReference type="EMBL" id="AGC71383.1"/>
    </source>
</evidence>
<name>L7VWH0_9BACT</name>
<keyword evidence="1 4" id="KW-0349">Heme</keyword>
<keyword evidence="3 4" id="KW-0408">Iron</keyword>
<dbReference type="GO" id="GO:0009055">
    <property type="term" value="F:electron transfer activity"/>
    <property type="evidence" value="ECO:0007669"/>
    <property type="project" value="InterPro"/>
</dbReference>
<dbReference type="InterPro" id="IPR036909">
    <property type="entry name" value="Cyt_c-like_dom_sf"/>
</dbReference>
<evidence type="ECO:0000256" key="3">
    <source>
        <dbReference type="ARBA" id="ARBA00023004"/>
    </source>
</evidence>
<dbReference type="PANTHER" id="PTHR33546:SF1">
    <property type="entry name" value="LARGE, MULTIFUNCTIONAL SECRETED PROTEIN"/>
    <property type="match status" value="1"/>
</dbReference>
<evidence type="ECO:0000259" key="5">
    <source>
        <dbReference type="PROSITE" id="PS51007"/>
    </source>
</evidence>
<accession>L7VWH0</accession>
<dbReference type="Gene3D" id="1.10.760.10">
    <property type="entry name" value="Cytochrome c-like domain"/>
    <property type="match status" value="1"/>
</dbReference>
<dbReference type="InterPro" id="IPR009056">
    <property type="entry name" value="Cyt_c-like_dom"/>
</dbReference>
<dbReference type="NCBIfam" id="TIGR02603">
    <property type="entry name" value="CxxCH_TIGR02603"/>
    <property type="match status" value="1"/>
</dbReference>
<dbReference type="InterPro" id="IPR011042">
    <property type="entry name" value="6-blade_b-propeller_TolB-like"/>
</dbReference>
<feature type="domain" description="Cytochrome c" evidence="5">
    <location>
        <begin position="998"/>
        <end position="1129"/>
    </location>
</feature>
<dbReference type="AlphaFoldDB" id="L7VWH0"/>
<keyword evidence="2 4" id="KW-0479">Metal-binding</keyword>
<dbReference type="GO" id="GO:0020037">
    <property type="term" value="F:heme binding"/>
    <property type="evidence" value="ECO:0007669"/>
    <property type="project" value="InterPro"/>
</dbReference>
<evidence type="ECO:0000256" key="1">
    <source>
        <dbReference type="ARBA" id="ARBA00022617"/>
    </source>
</evidence>
<dbReference type="PROSITE" id="PS51007">
    <property type="entry name" value="CYTC"/>
    <property type="match status" value="1"/>
</dbReference>
<dbReference type="InterPro" id="IPR013427">
    <property type="entry name" value="Haem-bd_dom_put"/>
</dbReference>
<dbReference type="InterPro" id="IPR011041">
    <property type="entry name" value="Quinoprot_gluc/sorb_DH_b-prop"/>
</dbReference>
<organism evidence="6">
    <name type="scientific">uncultured bacterium A1Q1_fos_1815</name>
    <dbReference type="NCBI Taxonomy" id="1256553"/>
    <lineage>
        <taxon>Bacteria</taxon>
        <taxon>environmental samples</taxon>
    </lineage>
</organism>
<reference evidence="6" key="1">
    <citation type="submission" date="2012-09" db="EMBL/GenBank/DDBJ databases">
        <title>Metagenomic Characterization of a Microbial Community in Wastewater Detects High Levels of Antibiotic Resistance.</title>
        <authorList>
            <person name="Abrams M."/>
            <person name="Caldwell A."/>
            <person name="Vandaei E."/>
            <person name="Lee W."/>
            <person name="Perrott J."/>
            <person name="Khan S.Y."/>
            <person name="Ta J."/>
            <person name="Romero D."/>
            <person name="Nguyen V."/>
            <person name="Pourmand N."/>
            <person name="Ouverney C.C."/>
        </authorList>
    </citation>
    <scope>NUCLEOTIDE SEQUENCE</scope>
</reference>
<dbReference type="GO" id="GO:0046872">
    <property type="term" value="F:metal ion binding"/>
    <property type="evidence" value="ECO:0007669"/>
    <property type="project" value="UniProtKB-KW"/>
</dbReference>
<dbReference type="Gene3D" id="2.120.10.30">
    <property type="entry name" value="TolB, C-terminal domain"/>
    <property type="match status" value="1"/>
</dbReference>
<evidence type="ECO:0000256" key="2">
    <source>
        <dbReference type="ARBA" id="ARBA00022723"/>
    </source>
</evidence>
<protein>
    <submittedName>
        <fullName evidence="6">Glucose/sorbone dehydrogenase-like protein</fullName>
    </submittedName>
</protein>